<name>A0ABT8L7F6_9BACT</name>
<dbReference type="Gene3D" id="3.40.50.300">
    <property type="entry name" value="P-loop containing nucleotide triphosphate hydrolases"/>
    <property type="match status" value="1"/>
</dbReference>
<proteinExistence type="predicted"/>
<dbReference type="Proteomes" id="UP001172083">
    <property type="component" value="Unassembled WGS sequence"/>
</dbReference>
<accession>A0ABT8L7F6</accession>
<protein>
    <submittedName>
        <fullName evidence="2">AAA family ATPase</fullName>
    </submittedName>
</protein>
<dbReference type="PANTHER" id="PTHR40396:SF1">
    <property type="entry name" value="ATPASE AAA-TYPE CORE DOMAIN-CONTAINING PROTEIN"/>
    <property type="match status" value="1"/>
</dbReference>
<dbReference type="RefSeq" id="WP_346758297.1">
    <property type="nucleotide sequence ID" value="NZ_JAUJEB010000001.1"/>
</dbReference>
<reference evidence="2" key="1">
    <citation type="submission" date="2023-06" db="EMBL/GenBank/DDBJ databases">
        <title>Genomic of Agaribacillus aureum.</title>
        <authorList>
            <person name="Wang G."/>
        </authorList>
    </citation>
    <scope>NUCLEOTIDE SEQUENCE</scope>
    <source>
        <strain evidence="2">BMA12</strain>
    </source>
</reference>
<keyword evidence="3" id="KW-1185">Reference proteome</keyword>
<feature type="domain" description="ATPase AAA-type core" evidence="1">
    <location>
        <begin position="46"/>
        <end position="360"/>
    </location>
</feature>
<evidence type="ECO:0000313" key="2">
    <source>
        <dbReference type="EMBL" id="MDN5212981.1"/>
    </source>
</evidence>
<sequence length="423" mass="49107">MLSRIAIENFRSIKNRIEFSLEATSFKEHYNNLVEINSKKLLKSSVVYGPNASGKSNLLMAFTAIDFLVLRSANFTPNQEIGPYEPYLLDAASKNSSVKFELEFYIEDILYTLYLEYTSKEITREELIFRPKKQPSIIYSRINKAPISFGEYYKGERKSIEKKLLSNQLFLSKAVLDNVEILIPVFEFFQDKLSSFPFFEGFRENKYQQLYAERLADPNDIDFNRKFNRIICAFDTGIKKVQSELVDWNENPLPDEFPDSLAQKIKEDYKYKIKTIHDIYENDQVIGETNFDIRMESTGTQNLLVSAGIILDALEDGSILIVDEFEKNLHPHVTKSLIRLFHNPELNDKNAQLIFATHDMSQLDGDIFRRDQIWFVEKNEKGESDLFSMADISGVRSNVPYDKWYDSGKFGATPIINELEMTF</sequence>
<dbReference type="EMBL" id="JAUJEB010000001">
    <property type="protein sequence ID" value="MDN5212981.1"/>
    <property type="molecule type" value="Genomic_DNA"/>
</dbReference>
<dbReference type="CDD" id="cd00267">
    <property type="entry name" value="ABC_ATPase"/>
    <property type="match status" value="1"/>
</dbReference>
<dbReference type="SUPFAM" id="SSF52540">
    <property type="entry name" value="P-loop containing nucleoside triphosphate hydrolases"/>
    <property type="match status" value="1"/>
</dbReference>
<evidence type="ECO:0000259" key="1">
    <source>
        <dbReference type="Pfam" id="PF13304"/>
    </source>
</evidence>
<organism evidence="2 3">
    <name type="scientific">Agaribacillus aureus</name>
    <dbReference type="NCBI Taxonomy" id="3051825"/>
    <lineage>
        <taxon>Bacteria</taxon>
        <taxon>Pseudomonadati</taxon>
        <taxon>Bacteroidota</taxon>
        <taxon>Cytophagia</taxon>
        <taxon>Cytophagales</taxon>
        <taxon>Splendidivirgaceae</taxon>
        <taxon>Agaribacillus</taxon>
    </lineage>
</organism>
<dbReference type="PANTHER" id="PTHR40396">
    <property type="entry name" value="ATPASE-LIKE PROTEIN"/>
    <property type="match status" value="1"/>
</dbReference>
<dbReference type="InterPro" id="IPR027417">
    <property type="entry name" value="P-loop_NTPase"/>
</dbReference>
<dbReference type="InterPro" id="IPR003959">
    <property type="entry name" value="ATPase_AAA_core"/>
</dbReference>
<dbReference type="Pfam" id="PF13304">
    <property type="entry name" value="AAA_21"/>
    <property type="match status" value="1"/>
</dbReference>
<evidence type="ECO:0000313" key="3">
    <source>
        <dbReference type="Proteomes" id="UP001172083"/>
    </source>
</evidence>
<gene>
    <name evidence="2" type="ORF">QQ020_13020</name>
</gene>
<comment type="caution">
    <text evidence="2">The sequence shown here is derived from an EMBL/GenBank/DDBJ whole genome shotgun (WGS) entry which is preliminary data.</text>
</comment>